<feature type="compositionally biased region" description="Polar residues" evidence="1">
    <location>
        <begin position="60"/>
        <end position="73"/>
    </location>
</feature>
<reference evidence="2" key="2">
    <citation type="submission" date="2023-06" db="EMBL/GenBank/DDBJ databases">
        <authorList>
            <person name="Swenson N.G."/>
            <person name="Wegrzyn J.L."/>
            <person name="Mcevoy S.L."/>
        </authorList>
    </citation>
    <scope>NUCLEOTIDE SEQUENCE</scope>
    <source>
        <strain evidence="2">NS2018</strain>
        <tissue evidence="2">Leaf</tissue>
    </source>
</reference>
<proteinExistence type="predicted"/>
<feature type="compositionally biased region" description="Basic and acidic residues" evidence="1">
    <location>
        <begin position="74"/>
        <end position="89"/>
    </location>
</feature>
<sequence length="123" mass="13419">MYKPQPIQAHHRNPDISLAPSLESLILEGQTSDGHAIANHEVVDGGGDGDEQREDEMDSDCNSSQISDGANQEKSGHLSLEHSGLEKAKQRTTRNTNHTPPKAEATSQKDRGDPQLVFLKIIL</sequence>
<evidence type="ECO:0000313" key="2">
    <source>
        <dbReference type="EMBL" id="KAK0605047.1"/>
    </source>
</evidence>
<evidence type="ECO:0000313" key="3">
    <source>
        <dbReference type="Proteomes" id="UP001168877"/>
    </source>
</evidence>
<dbReference type="Proteomes" id="UP001168877">
    <property type="component" value="Unassembled WGS sequence"/>
</dbReference>
<evidence type="ECO:0000256" key="1">
    <source>
        <dbReference type="SAM" id="MobiDB-lite"/>
    </source>
</evidence>
<dbReference type="EMBL" id="JAUESC010000002">
    <property type="protein sequence ID" value="KAK0605047.1"/>
    <property type="molecule type" value="Genomic_DNA"/>
</dbReference>
<feature type="region of interest" description="Disordered" evidence="1">
    <location>
        <begin position="27"/>
        <end position="116"/>
    </location>
</feature>
<feature type="compositionally biased region" description="Acidic residues" evidence="1">
    <location>
        <begin position="47"/>
        <end position="59"/>
    </location>
</feature>
<name>A0AA39T4U5_ACESA</name>
<gene>
    <name evidence="2" type="ORF">LWI29_022235</name>
</gene>
<keyword evidence="3" id="KW-1185">Reference proteome</keyword>
<accession>A0AA39T4U5</accession>
<comment type="caution">
    <text evidence="2">The sequence shown here is derived from an EMBL/GenBank/DDBJ whole genome shotgun (WGS) entry which is preliminary data.</text>
</comment>
<reference evidence="2" key="1">
    <citation type="journal article" date="2022" name="Plant J.">
        <title>Strategies of tolerance reflected in two North American maple genomes.</title>
        <authorList>
            <person name="McEvoy S.L."/>
            <person name="Sezen U.U."/>
            <person name="Trouern-Trend A."/>
            <person name="McMahon S.M."/>
            <person name="Schaberg P.G."/>
            <person name="Yang J."/>
            <person name="Wegrzyn J.L."/>
            <person name="Swenson N.G."/>
        </authorList>
    </citation>
    <scope>NUCLEOTIDE SEQUENCE</scope>
    <source>
        <strain evidence="2">NS2018</strain>
    </source>
</reference>
<dbReference type="AlphaFoldDB" id="A0AA39T4U5"/>
<organism evidence="2 3">
    <name type="scientific">Acer saccharum</name>
    <name type="common">Sugar maple</name>
    <dbReference type="NCBI Taxonomy" id="4024"/>
    <lineage>
        <taxon>Eukaryota</taxon>
        <taxon>Viridiplantae</taxon>
        <taxon>Streptophyta</taxon>
        <taxon>Embryophyta</taxon>
        <taxon>Tracheophyta</taxon>
        <taxon>Spermatophyta</taxon>
        <taxon>Magnoliopsida</taxon>
        <taxon>eudicotyledons</taxon>
        <taxon>Gunneridae</taxon>
        <taxon>Pentapetalae</taxon>
        <taxon>rosids</taxon>
        <taxon>malvids</taxon>
        <taxon>Sapindales</taxon>
        <taxon>Sapindaceae</taxon>
        <taxon>Hippocastanoideae</taxon>
        <taxon>Acereae</taxon>
        <taxon>Acer</taxon>
    </lineage>
</organism>
<protein>
    <submittedName>
        <fullName evidence="2">Uncharacterized protein</fullName>
    </submittedName>
</protein>